<protein>
    <recommendedName>
        <fullName evidence="5">DUF3558 domain-containing protein</fullName>
    </recommendedName>
</protein>
<feature type="compositionally biased region" description="Low complexity" evidence="1">
    <location>
        <begin position="181"/>
        <end position="196"/>
    </location>
</feature>
<dbReference type="AlphaFoldDB" id="A0AAD0NNG8"/>
<evidence type="ECO:0000256" key="1">
    <source>
        <dbReference type="SAM" id="MobiDB-lite"/>
    </source>
</evidence>
<dbReference type="KEGG" id="dpc:A6048_15470"/>
<feature type="chain" id="PRO_5042006926" description="DUF3558 domain-containing protein" evidence="2">
    <location>
        <begin position="33"/>
        <end position="325"/>
    </location>
</feature>
<feature type="region of interest" description="Disordered" evidence="1">
    <location>
        <begin position="104"/>
        <end position="223"/>
    </location>
</feature>
<keyword evidence="4" id="KW-1185">Reference proteome</keyword>
<proteinExistence type="predicted"/>
<feature type="compositionally biased region" description="Acidic residues" evidence="1">
    <location>
        <begin position="119"/>
        <end position="139"/>
    </location>
</feature>
<accession>A0AAD0NNG8</accession>
<feature type="signal peptide" evidence="2">
    <location>
        <begin position="1"/>
        <end position="32"/>
    </location>
</feature>
<keyword evidence="2" id="KW-0732">Signal</keyword>
<gene>
    <name evidence="3" type="ORF">A6048_15470</name>
</gene>
<evidence type="ECO:0000313" key="3">
    <source>
        <dbReference type="EMBL" id="AWH96655.1"/>
    </source>
</evidence>
<organism evidence="3 4">
    <name type="scientific">Dietzia psychralcaliphila</name>
    <dbReference type="NCBI Taxonomy" id="139021"/>
    <lineage>
        <taxon>Bacteria</taxon>
        <taxon>Bacillati</taxon>
        <taxon>Actinomycetota</taxon>
        <taxon>Actinomycetes</taxon>
        <taxon>Mycobacteriales</taxon>
        <taxon>Dietziaceae</taxon>
        <taxon>Dietzia</taxon>
    </lineage>
</organism>
<evidence type="ECO:0000313" key="4">
    <source>
        <dbReference type="Proteomes" id="UP000244903"/>
    </source>
</evidence>
<feature type="compositionally biased region" description="Acidic residues" evidence="1">
    <location>
        <begin position="147"/>
        <end position="175"/>
    </location>
</feature>
<name>A0AAD0NNG8_9ACTN</name>
<evidence type="ECO:0000256" key="2">
    <source>
        <dbReference type="SAM" id="SignalP"/>
    </source>
</evidence>
<dbReference type="RefSeq" id="WP_107746767.1">
    <property type="nucleotide sequence ID" value="NZ_CP015453.1"/>
</dbReference>
<dbReference type="PROSITE" id="PS51257">
    <property type="entry name" value="PROKAR_LIPOPROTEIN"/>
    <property type="match status" value="1"/>
</dbReference>
<evidence type="ECO:0008006" key="5">
    <source>
        <dbReference type="Google" id="ProtNLM"/>
    </source>
</evidence>
<reference evidence="3 4" key="1">
    <citation type="submission" date="2016-04" db="EMBL/GenBank/DDBJ databases">
        <title>Complete genome sequence of the haloalkaliphilic hydrocarbon-degrading bacterium Dietzia psychralcaliphila ILA-1T, isolated from a drain of a fish product-processing plant.</title>
        <authorList>
            <person name="Zhao J."/>
            <person name="Hu B."/>
            <person name="Geng S."/>
            <person name="Nie Y."/>
            <person name="Tang Y."/>
        </authorList>
    </citation>
    <scope>NUCLEOTIDE SEQUENCE [LARGE SCALE GENOMIC DNA]</scope>
    <source>
        <strain evidence="3 4">ILA-1</strain>
    </source>
</reference>
<dbReference type="Proteomes" id="UP000244903">
    <property type="component" value="Chromosome"/>
</dbReference>
<dbReference type="EMBL" id="CP015453">
    <property type="protein sequence ID" value="AWH96655.1"/>
    <property type="molecule type" value="Genomic_DNA"/>
</dbReference>
<sequence>MRSQRPRPRSGRRVARVFVASAAVLAVSGCSALGLSDTAETGPPRISPNPQPDVAAAMVEGRPAPDARMNACELLDLTPAELIELTDADMPEVEPIGSGDLGLICTYGGPGSPELYEMQQEEAETESEAGSELDAEDQSETGTTASEDTESETESETDAETDAEAEAGEEPEAVQDADGVTTEGESTNSPTTTTTTAGERDDVPDTVAAGVVKPRGGPQAALRGQPTMLGVRYACSEVRGGDAATVEAAPPAAPGAPSSVAPELDTAYIDCVAAPTGGGVEVHTILVADDDLWHITLISPETPRSPETEARALRGLHRVAEHILD</sequence>